<evidence type="ECO:0000313" key="4">
    <source>
        <dbReference type="Proteomes" id="UP000294558"/>
    </source>
</evidence>
<dbReference type="PANTHER" id="PTHR10472">
    <property type="entry name" value="D-TYROSYL-TRNA TYR DEACYLASE"/>
    <property type="match status" value="1"/>
</dbReference>
<organism evidence="3 4">
    <name type="scientific">Ilumatobacter fluminis</name>
    <dbReference type="NCBI Taxonomy" id="467091"/>
    <lineage>
        <taxon>Bacteria</taxon>
        <taxon>Bacillati</taxon>
        <taxon>Actinomycetota</taxon>
        <taxon>Acidimicrobiia</taxon>
        <taxon>Acidimicrobiales</taxon>
        <taxon>Ilumatobacteraceae</taxon>
        <taxon>Ilumatobacter</taxon>
    </lineage>
</organism>
<protein>
    <recommendedName>
        <fullName evidence="2">D-aminoacyl-tRNA deacylase</fullName>
        <shortName evidence="2">DTD</shortName>
        <ecNumber evidence="2">3.1.1.96</ecNumber>
    </recommendedName>
    <alternativeName>
        <fullName evidence="2">Gly-tRNA(Ala) deacylase</fullName>
        <ecNumber evidence="2">3.1.1.-</ecNumber>
    </alternativeName>
</protein>
<sequence>MQRVTRASVDVVTGDASERSGEIGPGLCVLVGATHSDDAELADKLAEKVWHLRILDDAAGVMNESLAARHEAGLHAEVLVVSQFTLYANTDKGRRPSWNEAARPEHAEPLVDRFVERLRALGAVVATGRFRTEMRVELVNDGPVTVLVEL</sequence>
<comment type="catalytic activity">
    <reaction evidence="2">
        <text>glycyl-tRNA(Ala) + H2O = tRNA(Ala) + glycine + H(+)</text>
        <dbReference type="Rhea" id="RHEA:53744"/>
        <dbReference type="Rhea" id="RHEA-COMP:9657"/>
        <dbReference type="Rhea" id="RHEA-COMP:13640"/>
        <dbReference type="ChEBI" id="CHEBI:15377"/>
        <dbReference type="ChEBI" id="CHEBI:15378"/>
        <dbReference type="ChEBI" id="CHEBI:57305"/>
        <dbReference type="ChEBI" id="CHEBI:78442"/>
        <dbReference type="ChEBI" id="CHEBI:78522"/>
    </reaction>
</comment>
<dbReference type="GO" id="GO:0000049">
    <property type="term" value="F:tRNA binding"/>
    <property type="evidence" value="ECO:0007669"/>
    <property type="project" value="UniProtKB-UniRule"/>
</dbReference>
<dbReference type="InterPro" id="IPR023509">
    <property type="entry name" value="DTD-like_sf"/>
</dbReference>
<dbReference type="GO" id="GO:0043908">
    <property type="term" value="F:Ser(Gly)-tRNA(Ala) hydrolase activity"/>
    <property type="evidence" value="ECO:0007669"/>
    <property type="project" value="UniProtKB-UniRule"/>
</dbReference>
<evidence type="ECO:0000313" key="3">
    <source>
        <dbReference type="EMBL" id="TDT15372.1"/>
    </source>
</evidence>
<keyword evidence="2" id="KW-0820">tRNA-binding</keyword>
<dbReference type="Pfam" id="PF02580">
    <property type="entry name" value="Tyr_Deacylase"/>
    <property type="match status" value="1"/>
</dbReference>
<evidence type="ECO:0000256" key="1">
    <source>
        <dbReference type="ARBA" id="ARBA00009673"/>
    </source>
</evidence>
<keyword evidence="2" id="KW-0694">RNA-binding</keyword>
<dbReference type="InterPro" id="IPR003732">
    <property type="entry name" value="Daa-tRNA_deacyls_DTD"/>
</dbReference>
<dbReference type="GO" id="GO:0051500">
    <property type="term" value="F:D-tyrosyl-tRNA(Tyr) deacylase activity"/>
    <property type="evidence" value="ECO:0007669"/>
    <property type="project" value="TreeGrafter"/>
</dbReference>
<comment type="caution">
    <text evidence="3">The sequence shown here is derived from an EMBL/GenBank/DDBJ whole genome shotgun (WGS) entry which is preliminary data.</text>
</comment>
<dbReference type="GO" id="GO:0019478">
    <property type="term" value="P:D-amino acid catabolic process"/>
    <property type="evidence" value="ECO:0007669"/>
    <property type="project" value="UniProtKB-UniRule"/>
</dbReference>
<comment type="catalytic activity">
    <reaction evidence="2">
        <text>a D-aminoacyl-tRNA + H2O = a tRNA + a D-alpha-amino acid + H(+)</text>
        <dbReference type="Rhea" id="RHEA:13953"/>
        <dbReference type="Rhea" id="RHEA-COMP:10123"/>
        <dbReference type="Rhea" id="RHEA-COMP:10124"/>
        <dbReference type="ChEBI" id="CHEBI:15377"/>
        <dbReference type="ChEBI" id="CHEBI:15378"/>
        <dbReference type="ChEBI" id="CHEBI:59871"/>
        <dbReference type="ChEBI" id="CHEBI:78442"/>
        <dbReference type="ChEBI" id="CHEBI:79333"/>
        <dbReference type="EC" id="3.1.1.96"/>
    </reaction>
</comment>
<comment type="similarity">
    <text evidence="1 2">Belongs to the DTD family.</text>
</comment>
<keyword evidence="2" id="KW-0378">Hydrolase</keyword>
<evidence type="ECO:0000256" key="2">
    <source>
        <dbReference type="HAMAP-Rule" id="MF_00518"/>
    </source>
</evidence>
<dbReference type="PANTHER" id="PTHR10472:SF5">
    <property type="entry name" value="D-AMINOACYL-TRNA DEACYLASE 1"/>
    <property type="match status" value="1"/>
</dbReference>
<keyword evidence="2" id="KW-0963">Cytoplasm</keyword>
<accession>A0A4R7HWC2</accession>
<dbReference type="GO" id="GO:0106026">
    <property type="term" value="F:Gly-tRNA(Ala) deacylase activity"/>
    <property type="evidence" value="ECO:0007669"/>
    <property type="project" value="UniProtKB-UniRule"/>
</dbReference>
<dbReference type="GO" id="GO:0005737">
    <property type="term" value="C:cytoplasm"/>
    <property type="evidence" value="ECO:0007669"/>
    <property type="project" value="UniProtKB-SubCell"/>
</dbReference>
<dbReference type="FunFam" id="3.50.80.10:FF:000001">
    <property type="entry name" value="D-aminoacyl-tRNA deacylase"/>
    <property type="match status" value="1"/>
</dbReference>
<reference evidence="3 4" key="1">
    <citation type="submission" date="2019-03" db="EMBL/GenBank/DDBJ databases">
        <title>Sequencing the genomes of 1000 actinobacteria strains.</title>
        <authorList>
            <person name="Klenk H.-P."/>
        </authorList>
    </citation>
    <scope>NUCLEOTIDE SEQUENCE [LARGE SCALE GENOMIC DNA]</scope>
    <source>
        <strain evidence="3 4">DSM 18936</strain>
    </source>
</reference>
<keyword evidence="4" id="KW-1185">Reference proteome</keyword>
<name>A0A4R7HWC2_9ACTN</name>
<dbReference type="EMBL" id="SOAU01000001">
    <property type="protein sequence ID" value="TDT15372.1"/>
    <property type="molecule type" value="Genomic_DNA"/>
</dbReference>
<comment type="function">
    <text evidence="2">An aminoacyl-tRNA editing enzyme that deacylates mischarged D-aminoacyl-tRNAs. Also deacylates mischarged glycyl-tRNA(Ala), protecting cells against glycine mischarging by AlaRS. Acts via tRNA-based rather than protein-based catalysis; rejects L-amino acids rather than detecting D-amino acids in the active site. By recycling D-aminoacyl-tRNA to D-amino acids and free tRNA molecules, this enzyme counteracts the toxicity associated with the formation of D-aminoacyl-tRNA entities in vivo and helps enforce protein L-homochirality.</text>
</comment>
<comment type="domain">
    <text evidence="2">A Gly-cisPro motif from one monomer fits into the active site of the other monomer to allow specific chiral rejection of L-amino acids.</text>
</comment>
<comment type="subunit">
    <text evidence="2">Homodimer.</text>
</comment>
<dbReference type="SUPFAM" id="SSF69500">
    <property type="entry name" value="DTD-like"/>
    <property type="match status" value="1"/>
</dbReference>
<dbReference type="NCBIfam" id="TIGR00256">
    <property type="entry name" value="D-aminoacyl-tRNA deacylase"/>
    <property type="match status" value="1"/>
</dbReference>
<dbReference type="Gene3D" id="3.50.80.10">
    <property type="entry name" value="D-tyrosyl-tRNA(Tyr) deacylase"/>
    <property type="match status" value="1"/>
</dbReference>
<dbReference type="EC" id="3.1.1.-" evidence="2"/>
<dbReference type="AlphaFoldDB" id="A0A4R7HWC2"/>
<dbReference type="HAMAP" id="MF_00518">
    <property type="entry name" value="Deacylase_Dtd"/>
    <property type="match status" value="1"/>
</dbReference>
<comment type="subcellular location">
    <subcellularLocation>
        <location evidence="2">Cytoplasm</location>
    </subcellularLocation>
</comment>
<dbReference type="EC" id="3.1.1.96" evidence="2"/>
<proteinExistence type="inferred from homology"/>
<gene>
    <name evidence="2" type="primary">dtd</name>
    <name evidence="3" type="ORF">BDK89_0942</name>
</gene>
<dbReference type="Proteomes" id="UP000294558">
    <property type="component" value="Unassembled WGS sequence"/>
</dbReference>
<feature type="short sequence motif" description="Gly-cisPro motif, important for rejection of L-amino acids" evidence="2">
    <location>
        <begin position="142"/>
        <end position="143"/>
    </location>
</feature>